<dbReference type="PANTHER" id="PTHR31897:SF2">
    <property type="entry name" value="DUF19 DOMAIN-CONTAINING PROTEIN"/>
    <property type="match status" value="1"/>
</dbReference>
<dbReference type="eggNOG" id="ENOG502TGA6">
    <property type="taxonomic scope" value="Eukaryota"/>
</dbReference>
<dbReference type="InterPro" id="IPR002542">
    <property type="entry name" value="T20D4.11-like_dom"/>
</dbReference>
<keyword evidence="1" id="KW-0472">Membrane</keyword>
<accession>E3LID2</accession>
<dbReference type="AlphaFoldDB" id="E3LID2"/>
<keyword evidence="1" id="KW-0812">Transmembrane</keyword>
<dbReference type="OrthoDB" id="5798801at2759"/>
<dbReference type="HOGENOM" id="CLU_700631_0_0_1"/>
<dbReference type="FunCoup" id="E3LID2">
    <property type="interactions" value="1080"/>
</dbReference>
<evidence type="ECO:0000259" key="2">
    <source>
        <dbReference type="Pfam" id="PF01579"/>
    </source>
</evidence>
<dbReference type="OMA" id="CDEMQNC"/>
<feature type="transmembrane region" description="Helical" evidence="1">
    <location>
        <begin position="40"/>
        <end position="73"/>
    </location>
</feature>
<proteinExistence type="predicted"/>
<dbReference type="InParanoid" id="E3LID2"/>
<organism evidence="4">
    <name type="scientific">Caenorhabditis remanei</name>
    <name type="common">Caenorhabditis vulgaris</name>
    <dbReference type="NCBI Taxonomy" id="31234"/>
    <lineage>
        <taxon>Eukaryota</taxon>
        <taxon>Metazoa</taxon>
        <taxon>Ecdysozoa</taxon>
        <taxon>Nematoda</taxon>
        <taxon>Chromadorea</taxon>
        <taxon>Rhabditida</taxon>
        <taxon>Rhabditina</taxon>
        <taxon>Rhabditomorpha</taxon>
        <taxon>Rhabditoidea</taxon>
        <taxon>Rhabditidae</taxon>
        <taxon>Peloderinae</taxon>
        <taxon>Caenorhabditis</taxon>
    </lineage>
</organism>
<dbReference type="EMBL" id="DS268409">
    <property type="protein sequence ID" value="EFO95058.1"/>
    <property type="molecule type" value="Genomic_DNA"/>
</dbReference>
<dbReference type="PANTHER" id="PTHR31897">
    <property type="entry name" value="PROTEIN CBG17011-RELATED"/>
    <property type="match status" value="1"/>
</dbReference>
<keyword evidence="1" id="KW-1133">Transmembrane helix</keyword>
<feature type="domain" description="T20D4.11-like" evidence="2">
    <location>
        <begin position="167"/>
        <end position="273"/>
    </location>
</feature>
<dbReference type="Pfam" id="PF01579">
    <property type="entry name" value="DUF19"/>
    <property type="match status" value="2"/>
</dbReference>
<protein>
    <recommendedName>
        <fullName evidence="2">T20D4.11-like domain-containing protein</fullName>
    </recommendedName>
</protein>
<dbReference type="Proteomes" id="UP000008281">
    <property type="component" value="Unassembled WGS sequence"/>
</dbReference>
<sequence>MTITLVDLETNGSLEIAHTASEYKPLDVGHWSQMWKLCKILLFIFLSFLALLCLFFALSIGYISAIVFLPTWFPVQVNKLAKGPWNLEDTYDVNDPNIKLSPWGQPYDSECGMVRMIFLEMDCLVPANKCLQKIEMFEKEKNIGKFHNISNYCFEAAVALLSFSRNFYSDFQTCMRMMACREGEYHYTKFHKYPHNFFMNHSSLPICMTKFYKAVQEESFDNCTREFQFLSKDPILKNHAYFHGKFCFQEFSRLFCKTDVADYLDNSYEYFLELAMIPTKIGCGIYEKFEALECQDTMDSFKKSVEILKLGYQTREDYSNVAIICDEMQNCFSNLTNQCAISSEFLKTSNEYCEKMHFLSSPFWQCLSRMKKENTQPDLLKYSCFIGHQFDDDSMACQRFSDSADCVKDIMMDHCGMDSVDNFEYFRSYVLEMWDC</sequence>
<evidence type="ECO:0000313" key="4">
    <source>
        <dbReference type="Proteomes" id="UP000008281"/>
    </source>
</evidence>
<name>E3LID2_CAERE</name>
<evidence type="ECO:0000256" key="1">
    <source>
        <dbReference type="SAM" id="Phobius"/>
    </source>
</evidence>
<evidence type="ECO:0000313" key="3">
    <source>
        <dbReference type="EMBL" id="EFO95058.1"/>
    </source>
</evidence>
<keyword evidence="4" id="KW-1185">Reference proteome</keyword>
<feature type="domain" description="T20D4.11-like" evidence="2">
    <location>
        <begin position="283"/>
        <end position="430"/>
    </location>
</feature>
<reference evidence="3" key="1">
    <citation type="submission" date="2007-07" db="EMBL/GenBank/DDBJ databases">
        <title>PCAP assembly of the Caenorhabditis remanei genome.</title>
        <authorList>
            <consortium name="The Caenorhabditis remanei Sequencing Consortium"/>
            <person name="Wilson R.K."/>
        </authorList>
    </citation>
    <scope>NUCLEOTIDE SEQUENCE [LARGE SCALE GENOMIC DNA]</scope>
    <source>
        <strain evidence="3">PB4641</strain>
    </source>
</reference>
<gene>
    <name evidence="3" type="ORF">CRE_08938</name>
</gene>